<feature type="domain" description="Methyltransferase type 11" evidence="1">
    <location>
        <begin position="58"/>
        <end position="115"/>
    </location>
</feature>
<protein>
    <submittedName>
        <fullName evidence="2">Class I SAM-dependent methyltransferase</fullName>
    </submittedName>
</protein>
<dbReference type="OrthoDB" id="9809392at2"/>
<dbReference type="CDD" id="cd02440">
    <property type="entry name" value="AdoMet_MTases"/>
    <property type="match status" value="1"/>
</dbReference>
<evidence type="ECO:0000259" key="1">
    <source>
        <dbReference type="Pfam" id="PF08241"/>
    </source>
</evidence>
<reference evidence="2 3" key="1">
    <citation type="submission" date="2018-10" db="EMBL/GenBank/DDBJ databases">
        <title>Draft genome of Cortibacter populi DSM10536.</title>
        <authorList>
            <person name="Bernier A.-M."/>
            <person name="Bernard K."/>
        </authorList>
    </citation>
    <scope>NUCLEOTIDE SEQUENCE [LARGE SCALE GENOMIC DNA]</scope>
    <source>
        <strain evidence="2 3">DSM 105136</strain>
    </source>
</reference>
<organism evidence="2 3">
    <name type="scientific">Corticibacter populi</name>
    <dbReference type="NCBI Taxonomy" id="1550736"/>
    <lineage>
        <taxon>Bacteria</taxon>
        <taxon>Pseudomonadati</taxon>
        <taxon>Pseudomonadota</taxon>
        <taxon>Betaproteobacteria</taxon>
        <taxon>Burkholderiales</taxon>
        <taxon>Comamonadaceae</taxon>
        <taxon>Corticibacter</taxon>
    </lineage>
</organism>
<dbReference type="InterPro" id="IPR029063">
    <property type="entry name" value="SAM-dependent_MTases_sf"/>
</dbReference>
<keyword evidence="3" id="KW-1185">Reference proteome</keyword>
<dbReference type="AlphaFoldDB" id="A0A3M6QY30"/>
<dbReference type="SUPFAM" id="SSF53335">
    <property type="entry name" value="S-adenosyl-L-methionine-dependent methyltransferases"/>
    <property type="match status" value="1"/>
</dbReference>
<dbReference type="GO" id="GO:0032259">
    <property type="term" value="P:methylation"/>
    <property type="evidence" value="ECO:0007669"/>
    <property type="project" value="UniProtKB-KW"/>
</dbReference>
<comment type="caution">
    <text evidence="2">The sequence shown here is derived from an EMBL/GenBank/DDBJ whole genome shotgun (WGS) entry which is preliminary data.</text>
</comment>
<sequence>MSHRSARLPGQPEGLEVKNAQGGVARLAQTPSLGGDGRLAHRIFDLLRDPRKDRQQVLSDDPGIRYVHQSIEDLQSEDAAFDLVVSSMALHYVDDYAAVVRKVFAALRPGGRFVFSVEHPVCTAHPAGWVRNAQGEALYWPLDDYQRQGRRSTAWFVDGVVKFHRTVEHYVNTLIERGFRLEHLGEPRPLPACLAERPALQETMRRPPVLLLAACR</sequence>
<keyword evidence="2" id="KW-0808">Transferase</keyword>
<dbReference type="EMBL" id="RDQO01000001">
    <property type="protein sequence ID" value="RMX07904.1"/>
    <property type="molecule type" value="Genomic_DNA"/>
</dbReference>
<name>A0A3M6QY30_9BURK</name>
<proteinExistence type="predicted"/>
<dbReference type="Pfam" id="PF08241">
    <property type="entry name" value="Methyltransf_11"/>
    <property type="match status" value="1"/>
</dbReference>
<dbReference type="Proteomes" id="UP000278006">
    <property type="component" value="Unassembled WGS sequence"/>
</dbReference>
<dbReference type="InterPro" id="IPR013216">
    <property type="entry name" value="Methyltransf_11"/>
</dbReference>
<dbReference type="GO" id="GO:0008757">
    <property type="term" value="F:S-adenosylmethionine-dependent methyltransferase activity"/>
    <property type="evidence" value="ECO:0007669"/>
    <property type="project" value="InterPro"/>
</dbReference>
<dbReference type="Gene3D" id="3.40.50.150">
    <property type="entry name" value="Vaccinia Virus protein VP39"/>
    <property type="match status" value="1"/>
</dbReference>
<evidence type="ECO:0000313" key="2">
    <source>
        <dbReference type="EMBL" id="RMX07904.1"/>
    </source>
</evidence>
<keyword evidence="2" id="KW-0489">Methyltransferase</keyword>
<gene>
    <name evidence="2" type="ORF">D8I35_01915</name>
</gene>
<evidence type="ECO:0000313" key="3">
    <source>
        <dbReference type="Proteomes" id="UP000278006"/>
    </source>
</evidence>
<accession>A0A3M6QY30</accession>